<name>A0A921LM74_9FIRM</name>
<reference evidence="1" key="2">
    <citation type="submission" date="2021-09" db="EMBL/GenBank/DDBJ databases">
        <authorList>
            <person name="Gilroy R."/>
        </authorList>
    </citation>
    <scope>NUCLEOTIDE SEQUENCE</scope>
    <source>
        <strain evidence="1">ChiBcec21-2208</strain>
    </source>
</reference>
<sequence>MAAANIHLPAGQKADRKLEMLFVNVGAAGGSGGSSYDWELLGRGVEDSSLEFNHDVEQTTDILGMTDTEVSPSKPSQEFDPNTIRGGQKLNQKLLDIERRQAISELSTFDVLLVHAYLGESADGPFAAEVHHNCSVVPTSLGGSNYVGLPMNIYLSNDCELGTVTIANGVPTFAADDAE</sequence>
<proteinExistence type="predicted"/>
<accession>A0A921LM74</accession>
<protein>
    <submittedName>
        <fullName evidence="1">Uncharacterized protein</fullName>
    </submittedName>
</protein>
<dbReference type="AlphaFoldDB" id="A0A921LM74"/>
<evidence type="ECO:0000313" key="2">
    <source>
        <dbReference type="Proteomes" id="UP000782880"/>
    </source>
</evidence>
<evidence type="ECO:0000313" key="1">
    <source>
        <dbReference type="EMBL" id="HJG27131.1"/>
    </source>
</evidence>
<dbReference type="Proteomes" id="UP000782880">
    <property type="component" value="Unassembled WGS sequence"/>
</dbReference>
<gene>
    <name evidence="1" type="ORF">K8V20_00570</name>
</gene>
<reference evidence="1" key="1">
    <citation type="journal article" date="2021" name="PeerJ">
        <title>Extensive microbial diversity within the chicken gut microbiome revealed by metagenomics and culture.</title>
        <authorList>
            <person name="Gilroy R."/>
            <person name="Ravi A."/>
            <person name="Getino M."/>
            <person name="Pursley I."/>
            <person name="Horton D.L."/>
            <person name="Alikhan N.F."/>
            <person name="Baker D."/>
            <person name="Gharbi K."/>
            <person name="Hall N."/>
            <person name="Watson M."/>
            <person name="Adriaenssens E.M."/>
            <person name="Foster-Nyarko E."/>
            <person name="Jarju S."/>
            <person name="Secka A."/>
            <person name="Antonio M."/>
            <person name="Oren A."/>
            <person name="Chaudhuri R.R."/>
            <person name="La Ragione R."/>
            <person name="Hildebrand F."/>
            <person name="Pallen M.J."/>
        </authorList>
    </citation>
    <scope>NUCLEOTIDE SEQUENCE</scope>
    <source>
        <strain evidence="1">ChiBcec21-2208</strain>
    </source>
</reference>
<dbReference type="EMBL" id="DYVE01000016">
    <property type="protein sequence ID" value="HJG27131.1"/>
    <property type="molecule type" value="Genomic_DNA"/>
</dbReference>
<comment type="caution">
    <text evidence="1">The sequence shown here is derived from an EMBL/GenBank/DDBJ whole genome shotgun (WGS) entry which is preliminary data.</text>
</comment>
<organism evidence="1 2">
    <name type="scientific">Subdoligranulum variabile</name>
    <dbReference type="NCBI Taxonomy" id="214851"/>
    <lineage>
        <taxon>Bacteria</taxon>
        <taxon>Bacillati</taxon>
        <taxon>Bacillota</taxon>
        <taxon>Clostridia</taxon>
        <taxon>Eubacteriales</taxon>
        <taxon>Oscillospiraceae</taxon>
        <taxon>Subdoligranulum</taxon>
    </lineage>
</organism>